<evidence type="ECO:0000313" key="8">
    <source>
        <dbReference type="Proteomes" id="UP000018467"/>
    </source>
</evidence>
<protein>
    <submittedName>
        <fullName evidence="7">KN motif and ankyrin repeat domain-containing protein 4-like</fullName>
    </submittedName>
</protein>
<feature type="region of interest" description="Disordered" evidence="6">
    <location>
        <begin position="417"/>
        <end position="473"/>
    </location>
</feature>
<dbReference type="Pfam" id="PF12075">
    <property type="entry name" value="KN_motif"/>
    <property type="match status" value="1"/>
</dbReference>
<evidence type="ECO:0000256" key="5">
    <source>
        <dbReference type="SAM" id="Coils"/>
    </source>
</evidence>
<dbReference type="PROSITE" id="PS50297">
    <property type="entry name" value="ANK_REP_REGION"/>
    <property type="match status" value="2"/>
</dbReference>
<dbReference type="PROSITE" id="PS50088">
    <property type="entry name" value="ANK_REPEAT"/>
    <property type="match status" value="2"/>
</dbReference>
<dbReference type="InterPro" id="IPR036770">
    <property type="entry name" value="Ankyrin_rpt-contain_sf"/>
</dbReference>
<dbReference type="Ensembl" id="ENSAMXT00000019381.2">
    <property type="protein sequence ID" value="ENSAMXP00000019381.2"/>
    <property type="gene ID" value="ENSAMXG00000018824.2"/>
</dbReference>
<proteinExistence type="predicted"/>
<dbReference type="PRINTS" id="PR01415">
    <property type="entry name" value="ANKYRIN"/>
</dbReference>
<dbReference type="GO" id="GO:0005737">
    <property type="term" value="C:cytoplasm"/>
    <property type="evidence" value="ECO:0007669"/>
    <property type="project" value="TreeGrafter"/>
</dbReference>
<sequence length="924" mass="102614">MDAQKVNGVAPKENGHGSRGRPPCYSVETPYGFHLDLDFLKYVDDIEKGNTIKRVPIQRRQRGRTTGSLSRNLSLPGYGCSRPSQWNSTGILFPRPRLADSQQSYGNTAFQSSDGGSTALVRQVEPSYSSFTAAEMDATIQAFDEQPLGLHVRPNLLRASSLPLTVLLRKRSESIEDPTSPNGSRDYLTQENGSSEDVFHSPERKTAGANGTLQRLTAALQRTAELEEEIRVIPELKAQICILQEEREMLLYKFQTQISPSTKEPVDFSSGSPQSSSHFTSSAVVSKTAEIQNKANDDWMNREYDQLEENVKASSEQVDAIVIPFTTGTGRNLQGTKTSRDNKDLSDHGDRSKSLTETLQRKVVTLEQKLHELESDLDKTRDQLKQQVLESRIKDERIKELNKNVERNSAENVWVRAEGTEEHSPENKTSEHAKVRKPEASVQVQESGQCGLEEGLKPHHASKAPAKSHAEMEHHVKRVKELLHEQWECLCRKESSGRVLSSEHLPPRVCSIQEQLVTLVSLLSLYVSPAGELQAQQPAQTSKLEDPISVLHKSRVESPVQVDARERSGDGSDAVEYSTQPAELPEEESDLKTFPPDQIIESIVFIKEQKTREEDPTEETTREEEEEAMKQEPRQTCEAECPDGPPVKDESEQVETCSGVETQELSEDGRGETEINKDFTAACYFLENHMNEVSDPNDDMRQALTVVFQQWFHISAEEDSCADTVSLYVNEVSKYTPAVLPFLVNMVDDNGNTALHYSVSHSNFRIAKILLDTGVCEVDKRNKIGYTAMMLACLVPVDSPVEMKAIQQLMKLSDVNARAGQVGQTALHLAVRHGRVSTVQLLLAQGANINAQDRAGTTALISACDRGHADIVRILLEDPDCDVNLTDKGGRSALSLATQASHTEIADLLRARAGTRGPDRCKMS</sequence>
<dbReference type="Bgee" id="ENSAMXG00000018824">
    <property type="expression patterns" value="Expressed in bone element and 10 other cell types or tissues"/>
</dbReference>
<dbReference type="InterPro" id="IPR021939">
    <property type="entry name" value="KN_motif"/>
</dbReference>
<dbReference type="GO" id="GO:0005856">
    <property type="term" value="C:cytoskeleton"/>
    <property type="evidence" value="ECO:0007669"/>
    <property type="project" value="TreeGrafter"/>
</dbReference>
<evidence type="ECO:0000256" key="2">
    <source>
        <dbReference type="ARBA" id="ARBA00023043"/>
    </source>
</evidence>
<reference evidence="8" key="1">
    <citation type="submission" date="2013-03" db="EMBL/GenBank/DDBJ databases">
        <authorList>
            <person name="Jeffery W."/>
            <person name="Warren W."/>
            <person name="Wilson R.K."/>
        </authorList>
    </citation>
    <scope>NUCLEOTIDE SEQUENCE</scope>
    <source>
        <strain evidence="8">female</strain>
    </source>
</reference>
<dbReference type="eggNOG" id="KOG0514">
    <property type="taxonomic scope" value="Eukaryota"/>
</dbReference>
<feature type="compositionally biased region" description="Polar residues" evidence="6">
    <location>
        <begin position="177"/>
        <end position="195"/>
    </location>
</feature>
<dbReference type="Gene3D" id="1.25.40.20">
    <property type="entry name" value="Ankyrin repeat-containing domain"/>
    <property type="match status" value="1"/>
</dbReference>
<evidence type="ECO:0000256" key="4">
    <source>
        <dbReference type="PROSITE-ProRule" id="PRU00023"/>
    </source>
</evidence>
<keyword evidence="1" id="KW-0677">Repeat</keyword>
<feature type="compositionally biased region" description="Acidic residues" evidence="6">
    <location>
        <begin position="615"/>
        <end position="627"/>
    </location>
</feature>
<organism evidence="7 8">
    <name type="scientific">Astyanax mexicanus</name>
    <name type="common">Blind cave fish</name>
    <name type="synonym">Astyanax fasciatus mexicanus</name>
    <dbReference type="NCBI Taxonomy" id="7994"/>
    <lineage>
        <taxon>Eukaryota</taxon>
        <taxon>Metazoa</taxon>
        <taxon>Chordata</taxon>
        <taxon>Craniata</taxon>
        <taxon>Vertebrata</taxon>
        <taxon>Euteleostomi</taxon>
        <taxon>Actinopterygii</taxon>
        <taxon>Neopterygii</taxon>
        <taxon>Teleostei</taxon>
        <taxon>Ostariophysi</taxon>
        <taxon>Characiformes</taxon>
        <taxon>Characoidei</taxon>
        <taxon>Acestrorhamphidae</taxon>
        <taxon>Acestrorhamphinae</taxon>
        <taxon>Astyanax</taxon>
    </lineage>
</organism>
<dbReference type="PANTHER" id="PTHR24168:SF24">
    <property type="entry name" value="KN MOTIF AND ANKYRIN REPEAT DOMAIN-CONTAINING PROTEIN 4"/>
    <property type="match status" value="1"/>
</dbReference>
<feature type="region of interest" description="Disordered" evidence="6">
    <location>
        <begin position="609"/>
        <end position="659"/>
    </location>
</feature>
<dbReference type="SMART" id="SM00248">
    <property type="entry name" value="ANK"/>
    <property type="match status" value="5"/>
</dbReference>
<feature type="repeat" description="ANK" evidence="4">
    <location>
        <begin position="822"/>
        <end position="854"/>
    </location>
</feature>
<dbReference type="AlphaFoldDB" id="W5LHR9"/>
<dbReference type="InParanoid" id="W5LHR9"/>
<dbReference type="HOGENOM" id="CLU_386318_0_0_1"/>
<feature type="region of interest" description="Disordered" evidence="6">
    <location>
        <begin position="552"/>
        <end position="591"/>
    </location>
</feature>
<keyword evidence="2 4" id="KW-0040">ANK repeat</keyword>
<accession>W5LHR9</accession>
<feature type="compositionally biased region" description="Low complexity" evidence="6">
    <location>
        <begin position="269"/>
        <end position="283"/>
    </location>
</feature>
<dbReference type="SUPFAM" id="SSF48403">
    <property type="entry name" value="Ankyrin repeat"/>
    <property type="match status" value="1"/>
</dbReference>
<dbReference type="GeneTree" id="ENSGT00940000158468"/>
<feature type="region of interest" description="Disordered" evidence="6">
    <location>
        <begin position="261"/>
        <end position="283"/>
    </location>
</feature>
<evidence type="ECO:0000256" key="3">
    <source>
        <dbReference type="ARBA" id="ARBA00023054"/>
    </source>
</evidence>
<feature type="coiled-coil region" evidence="5">
    <location>
        <begin position="356"/>
        <end position="390"/>
    </location>
</feature>
<feature type="compositionally biased region" description="Basic and acidic residues" evidence="6">
    <location>
        <begin position="628"/>
        <end position="637"/>
    </location>
</feature>
<reference evidence="7" key="4">
    <citation type="submission" date="2025-09" db="UniProtKB">
        <authorList>
            <consortium name="Ensembl"/>
        </authorList>
    </citation>
    <scope>IDENTIFICATION</scope>
</reference>
<reference evidence="7" key="3">
    <citation type="submission" date="2025-08" db="UniProtKB">
        <authorList>
            <consortium name="Ensembl"/>
        </authorList>
    </citation>
    <scope>IDENTIFICATION</scope>
</reference>
<reference evidence="8" key="2">
    <citation type="journal article" date="2014" name="Nat. Commun.">
        <title>The cavefish genome reveals candidate genes for eye loss.</title>
        <authorList>
            <person name="McGaugh S.E."/>
            <person name="Gross J.B."/>
            <person name="Aken B."/>
            <person name="Blin M."/>
            <person name="Borowsky R."/>
            <person name="Chalopin D."/>
            <person name="Hinaux H."/>
            <person name="Jeffery W.R."/>
            <person name="Keene A."/>
            <person name="Ma L."/>
            <person name="Minx P."/>
            <person name="Murphy D."/>
            <person name="O'Quin K.E."/>
            <person name="Retaux S."/>
            <person name="Rohner N."/>
            <person name="Searle S.M."/>
            <person name="Stahl B.A."/>
            <person name="Tabin C."/>
            <person name="Volff J.N."/>
            <person name="Yoshizawa M."/>
            <person name="Warren W.C."/>
        </authorList>
    </citation>
    <scope>NUCLEOTIDE SEQUENCE [LARGE SCALE GENOMIC DNA]</scope>
    <source>
        <strain evidence="8">female</strain>
    </source>
</reference>
<evidence type="ECO:0000313" key="7">
    <source>
        <dbReference type="Ensembl" id="ENSAMXP00000019381.2"/>
    </source>
</evidence>
<dbReference type="Pfam" id="PF12796">
    <property type="entry name" value="Ank_2"/>
    <property type="match status" value="2"/>
</dbReference>
<dbReference type="InterPro" id="IPR047184">
    <property type="entry name" value="KANK1-4"/>
</dbReference>
<feature type="region of interest" description="Disordered" evidence="6">
    <location>
        <begin position="1"/>
        <end position="23"/>
    </location>
</feature>
<dbReference type="GO" id="GO:0030837">
    <property type="term" value="P:negative regulation of actin filament polymerization"/>
    <property type="evidence" value="ECO:0007669"/>
    <property type="project" value="InterPro"/>
</dbReference>
<feature type="region of interest" description="Disordered" evidence="6">
    <location>
        <begin position="173"/>
        <end position="211"/>
    </location>
</feature>
<dbReference type="STRING" id="7994.ENSAMXP00000019381"/>
<keyword evidence="8" id="KW-1185">Reference proteome</keyword>
<evidence type="ECO:0000256" key="1">
    <source>
        <dbReference type="ARBA" id="ARBA00022737"/>
    </source>
</evidence>
<feature type="compositionally biased region" description="Basic and acidic residues" evidence="6">
    <location>
        <begin position="338"/>
        <end position="354"/>
    </location>
</feature>
<feature type="compositionally biased region" description="Basic and acidic residues" evidence="6">
    <location>
        <begin position="418"/>
        <end position="439"/>
    </location>
</feature>
<feature type="region of interest" description="Disordered" evidence="6">
    <location>
        <begin position="327"/>
        <end position="354"/>
    </location>
</feature>
<dbReference type="Proteomes" id="UP000018467">
    <property type="component" value="Unassembled WGS sequence"/>
</dbReference>
<dbReference type="PANTHER" id="PTHR24168">
    <property type="entry name" value="KN MOTIF AND ANKYRIN REPEAT DOMAIN-CONTAINING"/>
    <property type="match status" value="1"/>
</dbReference>
<keyword evidence="3 5" id="KW-0175">Coiled coil</keyword>
<feature type="compositionally biased region" description="Polar residues" evidence="6">
    <location>
        <begin position="327"/>
        <end position="337"/>
    </location>
</feature>
<dbReference type="InterPro" id="IPR002110">
    <property type="entry name" value="Ankyrin_rpt"/>
</dbReference>
<evidence type="ECO:0000256" key="6">
    <source>
        <dbReference type="SAM" id="MobiDB-lite"/>
    </source>
</evidence>
<feature type="repeat" description="ANK" evidence="4">
    <location>
        <begin position="750"/>
        <end position="775"/>
    </location>
</feature>
<feature type="compositionally biased region" description="Basic and acidic residues" evidence="6">
    <location>
        <begin position="197"/>
        <end position="206"/>
    </location>
</feature>
<name>W5LHR9_ASTMX</name>